<proteinExistence type="inferred from homology"/>
<dbReference type="Pfam" id="PF05979">
    <property type="entry name" value="DUF896"/>
    <property type="match status" value="1"/>
</dbReference>
<keyword evidence="4" id="KW-1185">Reference proteome</keyword>
<dbReference type="GO" id="GO:0005737">
    <property type="term" value="C:cytoplasm"/>
    <property type="evidence" value="ECO:0007669"/>
    <property type="project" value="UniProtKB-SubCell"/>
</dbReference>
<evidence type="ECO:0000313" key="3">
    <source>
        <dbReference type="EMBL" id="NEZ45943.1"/>
    </source>
</evidence>
<dbReference type="Gene3D" id="1.10.287.540">
    <property type="entry name" value="Helix hairpin bin"/>
    <property type="match status" value="1"/>
</dbReference>
<dbReference type="PANTHER" id="PTHR37300">
    <property type="entry name" value="UPF0291 PROTEIN CBO2609/CLC_2481"/>
    <property type="match status" value="1"/>
</dbReference>
<comment type="subcellular location">
    <subcellularLocation>
        <location evidence="2">Cytoplasm</location>
    </subcellularLocation>
</comment>
<name>A0A6M0R6Z7_9CLOT</name>
<accession>A0A6M0R6Z7</accession>
<comment type="caution">
    <text evidence="3">The sequence shown here is derived from an EMBL/GenBank/DDBJ whole genome shotgun (WGS) entry which is preliminary data.</text>
</comment>
<dbReference type="PANTHER" id="PTHR37300:SF1">
    <property type="entry name" value="UPF0291 PROTEIN YNZC"/>
    <property type="match status" value="1"/>
</dbReference>
<organism evidence="3 4">
    <name type="scientific">Clostridium niameyense</name>
    <dbReference type="NCBI Taxonomy" id="1622073"/>
    <lineage>
        <taxon>Bacteria</taxon>
        <taxon>Bacillati</taxon>
        <taxon>Bacillota</taxon>
        <taxon>Clostridia</taxon>
        <taxon>Eubacteriales</taxon>
        <taxon>Clostridiaceae</taxon>
        <taxon>Clostridium</taxon>
    </lineage>
</organism>
<evidence type="ECO:0000256" key="2">
    <source>
        <dbReference type="HAMAP-Rule" id="MF_01103"/>
    </source>
</evidence>
<gene>
    <name evidence="3" type="ORF">FDF74_01805</name>
</gene>
<evidence type="ECO:0000256" key="1">
    <source>
        <dbReference type="ARBA" id="ARBA00022490"/>
    </source>
</evidence>
<dbReference type="Proteomes" id="UP000473885">
    <property type="component" value="Unassembled WGS sequence"/>
</dbReference>
<sequence>MDMKKLIERINALYKKSKEEGLTEKEKLEQDKLRKEYIDIIKGNVKTQLKGVKYEGNKNIKH</sequence>
<comment type="similarity">
    <text evidence="2">Belongs to the UPF0291 family.</text>
</comment>
<dbReference type="SUPFAM" id="SSF158221">
    <property type="entry name" value="YnzC-like"/>
    <property type="match status" value="1"/>
</dbReference>
<dbReference type="InterPro" id="IPR009242">
    <property type="entry name" value="DUF896"/>
</dbReference>
<dbReference type="HAMAP" id="MF_01103">
    <property type="entry name" value="UPF0291"/>
    <property type="match status" value="1"/>
</dbReference>
<keyword evidence="1 2" id="KW-0963">Cytoplasm</keyword>
<reference evidence="3 4" key="1">
    <citation type="submission" date="2019-04" db="EMBL/GenBank/DDBJ databases">
        <title>Genome sequencing of Clostridium botulinum Groups I-IV and Clostridium butyricum.</title>
        <authorList>
            <person name="Brunt J."/>
            <person name="Van Vliet A.H.M."/>
            <person name="Stringer S.C."/>
            <person name="Carter A.T."/>
            <person name="Peck M.W."/>
        </authorList>
    </citation>
    <scope>NUCLEOTIDE SEQUENCE [LARGE SCALE GENOMIC DNA]</scope>
    <source>
        <strain evidence="3 4">IFR 18/094</strain>
    </source>
</reference>
<dbReference type="AlphaFoldDB" id="A0A6M0R6Z7"/>
<dbReference type="RefSeq" id="WP_050607059.1">
    <property type="nucleotide sequence ID" value="NZ_CABKUB010000006.1"/>
</dbReference>
<protein>
    <recommendedName>
        <fullName evidence="2">UPF0291 protein FDF74_01805</fullName>
    </recommendedName>
</protein>
<dbReference type="OrthoDB" id="390105at2"/>
<evidence type="ECO:0000313" key="4">
    <source>
        <dbReference type="Proteomes" id="UP000473885"/>
    </source>
</evidence>
<dbReference type="EMBL" id="SXDP01000001">
    <property type="protein sequence ID" value="NEZ45943.1"/>
    <property type="molecule type" value="Genomic_DNA"/>
</dbReference>